<evidence type="ECO:0000313" key="7">
    <source>
        <dbReference type="Proteomes" id="UP001157109"/>
    </source>
</evidence>
<evidence type="ECO:0000256" key="4">
    <source>
        <dbReference type="SAM" id="MobiDB-lite"/>
    </source>
</evidence>
<evidence type="ECO:0000259" key="5">
    <source>
        <dbReference type="Pfam" id="PF16113"/>
    </source>
</evidence>
<dbReference type="InterPro" id="IPR045004">
    <property type="entry name" value="ECH_dom"/>
</dbReference>
<dbReference type="PANTHER" id="PTHR43176">
    <property type="entry name" value="3-HYDROXYISOBUTYRYL-COA HYDROLASE-RELATED"/>
    <property type="match status" value="1"/>
</dbReference>
<dbReference type="PANTHER" id="PTHR43176:SF3">
    <property type="entry name" value="3-HYDROXYISOBUTYRYL-COA HYDROLASE, MITOCHONDRIAL"/>
    <property type="match status" value="1"/>
</dbReference>
<dbReference type="EC" id="3.1.2.4" evidence="2"/>
<accession>A0ABQ6HKS7</accession>
<evidence type="ECO:0000256" key="1">
    <source>
        <dbReference type="ARBA" id="ARBA00001709"/>
    </source>
</evidence>
<feature type="region of interest" description="Disordered" evidence="4">
    <location>
        <begin position="220"/>
        <end position="246"/>
    </location>
</feature>
<protein>
    <recommendedName>
        <fullName evidence="2">3-hydroxyisobutyryl-CoA hydrolase</fullName>
        <ecNumber evidence="2">3.1.2.4</ecNumber>
    </recommendedName>
</protein>
<sequence length="246" mass="25511">MSDHTSTASDPNGGPGSDAPVLFERRGALGRVVLNRPKAINALTTPMVTALHEQLQAWADDDTVRAVSLEGAGPKGLCAGGDMRAVRESALAGDDAAMTFFTREYAVDGLVARYPKPFVALMDGVVMGGGVGLSAFGALRLVTGSTRFAMPETAIGFFPDVGVRYLLARAPGELGTHLALTGSPVDGADAIAAGFADAQIDAATWEGLLDRLAAGRPWTPPSARCPRARWPRPARGSTPATPATTR</sequence>
<keyword evidence="3" id="KW-0378">Hydrolase</keyword>
<proteinExistence type="predicted"/>
<evidence type="ECO:0000256" key="2">
    <source>
        <dbReference type="ARBA" id="ARBA00011915"/>
    </source>
</evidence>
<dbReference type="Proteomes" id="UP001157109">
    <property type="component" value="Unassembled WGS sequence"/>
</dbReference>
<feature type="domain" description="Enoyl-CoA hydratase/isomerase" evidence="5">
    <location>
        <begin position="30"/>
        <end position="218"/>
    </location>
</feature>
<dbReference type="RefSeq" id="WP_284283644.1">
    <property type="nucleotide sequence ID" value="NZ_BSUJ01000001.1"/>
</dbReference>
<comment type="catalytic activity">
    <reaction evidence="1">
        <text>3-hydroxy-2-methylpropanoyl-CoA + H2O = 3-hydroxy-2-methylpropanoate + CoA + H(+)</text>
        <dbReference type="Rhea" id="RHEA:20888"/>
        <dbReference type="ChEBI" id="CHEBI:11805"/>
        <dbReference type="ChEBI" id="CHEBI:15377"/>
        <dbReference type="ChEBI" id="CHEBI:15378"/>
        <dbReference type="ChEBI" id="CHEBI:57287"/>
        <dbReference type="ChEBI" id="CHEBI:57340"/>
        <dbReference type="EC" id="3.1.2.4"/>
    </reaction>
</comment>
<dbReference type="InterPro" id="IPR029045">
    <property type="entry name" value="ClpP/crotonase-like_dom_sf"/>
</dbReference>
<evidence type="ECO:0000313" key="6">
    <source>
        <dbReference type="EMBL" id="GMA18602.1"/>
    </source>
</evidence>
<evidence type="ECO:0000256" key="3">
    <source>
        <dbReference type="ARBA" id="ARBA00022801"/>
    </source>
</evidence>
<keyword evidence="7" id="KW-1185">Reference proteome</keyword>
<feature type="region of interest" description="Disordered" evidence="4">
    <location>
        <begin position="1"/>
        <end position="20"/>
    </location>
</feature>
<dbReference type="Gene3D" id="3.90.226.10">
    <property type="entry name" value="2-enoyl-CoA Hydratase, Chain A, domain 1"/>
    <property type="match status" value="1"/>
</dbReference>
<dbReference type="SUPFAM" id="SSF52096">
    <property type="entry name" value="ClpP/crotonase"/>
    <property type="match status" value="1"/>
</dbReference>
<dbReference type="InterPro" id="IPR032259">
    <property type="entry name" value="HIBYL-CoA-H"/>
</dbReference>
<comment type="caution">
    <text evidence="6">The sequence shown here is derived from an EMBL/GenBank/DDBJ whole genome shotgun (WGS) entry which is preliminary data.</text>
</comment>
<dbReference type="EMBL" id="BSUJ01000001">
    <property type="protein sequence ID" value="GMA18602.1"/>
    <property type="molecule type" value="Genomic_DNA"/>
</dbReference>
<dbReference type="CDD" id="cd06558">
    <property type="entry name" value="crotonase-like"/>
    <property type="match status" value="1"/>
</dbReference>
<reference evidence="7" key="1">
    <citation type="journal article" date="2019" name="Int. J. Syst. Evol. Microbiol.">
        <title>The Global Catalogue of Microorganisms (GCM) 10K type strain sequencing project: providing services to taxonomists for standard genome sequencing and annotation.</title>
        <authorList>
            <consortium name="The Broad Institute Genomics Platform"/>
            <consortium name="The Broad Institute Genome Sequencing Center for Infectious Disease"/>
            <person name="Wu L."/>
            <person name="Ma J."/>
        </authorList>
    </citation>
    <scope>NUCLEOTIDE SEQUENCE [LARGE SCALE GENOMIC DNA]</scope>
    <source>
        <strain evidence="7">NBRC 105830</strain>
    </source>
</reference>
<dbReference type="Pfam" id="PF16113">
    <property type="entry name" value="ECH_2"/>
    <property type="match status" value="1"/>
</dbReference>
<name>A0ABQ6HKS7_9MICO</name>
<dbReference type="NCBIfam" id="NF004127">
    <property type="entry name" value="PRK05617.1"/>
    <property type="match status" value="1"/>
</dbReference>
<gene>
    <name evidence="6" type="ORF">GCM10025862_06230</name>
</gene>
<organism evidence="6 7">
    <name type="scientific">Arsenicicoccus piscis</name>
    <dbReference type="NCBI Taxonomy" id="673954"/>
    <lineage>
        <taxon>Bacteria</taxon>
        <taxon>Bacillati</taxon>
        <taxon>Actinomycetota</taxon>
        <taxon>Actinomycetes</taxon>
        <taxon>Micrococcales</taxon>
        <taxon>Intrasporangiaceae</taxon>
        <taxon>Arsenicicoccus</taxon>
    </lineage>
</organism>
<feature type="compositionally biased region" description="Polar residues" evidence="4">
    <location>
        <begin position="1"/>
        <end position="10"/>
    </location>
</feature>